<dbReference type="PROSITE" id="PS51775">
    <property type="entry name" value="GTD_BINDING"/>
    <property type="match status" value="1"/>
</dbReference>
<evidence type="ECO:0000256" key="5">
    <source>
        <dbReference type="SAM" id="MobiDB-lite"/>
    </source>
</evidence>
<keyword evidence="4" id="KW-0472">Membrane</keyword>
<accession>A0A835QP16</accession>
<evidence type="ECO:0000256" key="4">
    <source>
        <dbReference type="ARBA" id="ARBA00023136"/>
    </source>
</evidence>
<feature type="compositionally biased region" description="Acidic residues" evidence="5">
    <location>
        <begin position="1"/>
        <end position="21"/>
    </location>
</feature>
<dbReference type="PANTHER" id="PTHR31422">
    <property type="entry name" value="BNAANNG28530D PROTEIN"/>
    <property type="match status" value="1"/>
</dbReference>
<feature type="region of interest" description="Disordered" evidence="5">
    <location>
        <begin position="1"/>
        <end position="26"/>
    </location>
</feature>
<evidence type="ECO:0000259" key="6">
    <source>
        <dbReference type="PROSITE" id="PS51775"/>
    </source>
</evidence>
<dbReference type="PANTHER" id="PTHR31422:SF0">
    <property type="entry name" value="MYOSIN-BINDING PROTEIN 7"/>
    <property type="match status" value="1"/>
</dbReference>
<dbReference type="AlphaFoldDB" id="A0A835QP16"/>
<dbReference type="Pfam" id="PF04576">
    <property type="entry name" value="Zein-binding"/>
    <property type="match status" value="1"/>
</dbReference>
<protein>
    <recommendedName>
        <fullName evidence="6">GTD-binding domain-containing protein</fullName>
    </recommendedName>
</protein>
<reference evidence="7 8" key="1">
    <citation type="journal article" date="2020" name="Nat. Food">
        <title>A phased Vanilla planifolia genome enables genetic improvement of flavour and production.</title>
        <authorList>
            <person name="Hasing T."/>
            <person name="Tang H."/>
            <person name="Brym M."/>
            <person name="Khazi F."/>
            <person name="Huang T."/>
            <person name="Chambers A.H."/>
        </authorList>
    </citation>
    <scope>NUCLEOTIDE SEQUENCE [LARGE SCALE GENOMIC DNA]</scope>
    <source>
        <tissue evidence="7">Leaf</tissue>
    </source>
</reference>
<comment type="subcellular location">
    <subcellularLocation>
        <location evidence="1">Membrane</location>
    </subcellularLocation>
</comment>
<organism evidence="7 8">
    <name type="scientific">Vanilla planifolia</name>
    <name type="common">Vanilla</name>
    <dbReference type="NCBI Taxonomy" id="51239"/>
    <lineage>
        <taxon>Eukaryota</taxon>
        <taxon>Viridiplantae</taxon>
        <taxon>Streptophyta</taxon>
        <taxon>Embryophyta</taxon>
        <taxon>Tracheophyta</taxon>
        <taxon>Spermatophyta</taxon>
        <taxon>Magnoliopsida</taxon>
        <taxon>Liliopsida</taxon>
        <taxon>Asparagales</taxon>
        <taxon>Orchidaceae</taxon>
        <taxon>Vanilloideae</taxon>
        <taxon>Vanilleae</taxon>
        <taxon>Vanilla</taxon>
    </lineage>
</organism>
<comment type="caution">
    <text evidence="7">The sequence shown here is derived from an EMBL/GenBank/DDBJ whole genome shotgun (WGS) entry which is preliminary data.</text>
</comment>
<dbReference type="Proteomes" id="UP000636800">
    <property type="component" value="Chromosome 7"/>
</dbReference>
<name>A0A835QP16_VANPL</name>
<dbReference type="GO" id="GO:0080115">
    <property type="term" value="F:myosin XI tail binding"/>
    <property type="evidence" value="ECO:0007669"/>
    <property type="project" value="UniProtKB-ARBA"/>
</dbReference>
<dbReference type="EMBL" id="JADCNL010000007">
    <property type="protein sequence ID" value="KAG0473790.1"/>
    <property type="molecule type" value="Genomic_DNA"/>
</dbReference>
<gene>
    <name evidence="7" type="ORF">HPP92_015647</name>
</gene>
<dbReference type="InterPro" id="IPR007656">
    <property type="entry name" value="GTD-bd"/>
</dbReference>
<keyword evidence="8" id="KW-1185">Reference proteome</keyword>
<keyword evidence="2" id="KW-0812">Transmembrane</keyword>
<dbReference type="GO" id="GO:0016020">
    <property type="term" value="C:membrane"/>
    <property type="evidence" value="ECO:0007669"/>
    <property type="project" value="UniProtKB-SubCell"/>
</dbReference>
<evidence type="ECO:0000256" key="2">
    <source>
        <dbReference type="ARBA" id="ARBA00022692"/>
    </source>
</evidence>
<feature type="domain" description="GTD-binding" evidence="6">
    <location>
        <begin position="1"/>
        <end position="103"/>
    </location>
</feature>
<evidence type="ECO:0000256" key="3">
    <source>
        <dbReference type="ARBA" id="ARBA00022989"/>
    </source>
</evidence>
<evidence type="ECO:0000256" key="1">
    <source>
        <dbReference type="ARBA" id="ARBA00004370"/>
    </source>
</evidence>
<keyword evidence="3" id="KW-1133">Transmembrane helix</keyword>
<evidence type="ECO:0000313" key="8">
    <source>
        <dbReference type="Proteomes" id="UP000636800"/>
    </source>
</evidence>
<proteinExistence type="predicted"/>
<sequence length="137" mass="15823">MPLPSEEEEEEARSEVEEEEQNAAAAVASEAMSMILRLQREKAELEMESRQFQRLADERMAHDHREIAAFEELPRVYKNPLHSTSDATAAKEIAMACALSAYDDDPIHARAVRDRYDAYLARNHHPVWQWVFHDCGR</sequence>
<evidence type="ECO:0000313" key="7">
    <source>
        <dbReference type="EMBL" id="KAG0473790.1"/>
    </source>
</evidence>
<dbReference type="OrthoDB" id="680793at2759"/>